<dbReference type="Gene3D" id="4.10.410.40">
    <property type="match status" value="1"/>
</dbReference>
<dbReference type="AlphaFoldDB" id="A0A382EG29"/>
<organism evidence="1">
    <name type="scientific">marine metagenome</name>
    <dbReference type="NCBI Taxonomy" id="408172"/>
    <lineage>
        <taxon>unclassified sequences</taxon>
        <taxon>metagenomes</taxon>
        <taxon>ecological metagenomes</taxon>
    </lineage>
</organism>
<proteinExistence type="predicted"/>
<name>A0A382EG29_9ZZZZ</name>
<reference evidence="1" key="1">
    <citation type="submission" date="2018-05" db="EMBL/GenBank/DDBJ databases">
        <authorList>
            <person name="Lanie J.A."/>
            <person name="Ng W.-L."/>
            <person name="Kazmierczak K.M."/>
            <person name="Andrzejewski T.M."/>
            <person name="Davidsen T.M."/>
            <person name="Wayne K.J."/>
            <person name="Tettelin H."/>
            <person name="Glass J.I."/>
            <person name="Rusch D."/>
            <person name="Podicherti R."/>
            <person name="Tsui H.-C.T."/>
            <person name="Winkler M.E."/>
        </authorList>
    </citation>
    <scope>NUCLEOTIDE SEQUENCE</scope>
</reference>
<dbReference type="Pfam" id="PF06199">
    <property type="entry name" value="Phage_tail_2"/>
    <property type="match status" value="1"/>
</dbReference>
<dbReference type="EMBL" id="UINC01044326">
    <property type="protein sequence ID" value="SVB49630.1"/>
    <property type="molecule type" value="Genomic_DNA"/>
</dbReference>
<gene>
    <name evidence="1" type="ORF">METZ01_LOCUS202484</name>
</gene>
<sequence>VASHTGSEGLVQAGGNTIAELTSWTLSASAEVIDATILSSAAKVTKAGTKSYTGSIECFWDETDTAQSAIFEGEELTFLLLPEGNTGGDVSWSLSGIVDSLEFGAAVDGMVTASASFASNGAITRSTV</sequence>
<dbReference type="InterPro" id="IPR011855">
    <property type="entry name" value="Phgtail_TP901_1"/>
</dbReference>
<evidence type="ECO:0000313" key="1">
    <source>
        <dbReference type="EMBL" id="SVB49630.1"/>
    </source>
</evidence>
<feature type="non-terminal residue" evidence="1">
    <location>
        <position position="1"/>
    </location>
</feature>
<protein>
    <submittedName>
        <fullName evidence="1">Uncharacterized protein</fullName>
    </submittedName>
</protein>
<accession>A0A382EG29</accession>